<dbReference type="InterPro" id="IPR054299">
    <property type="entry name" value="GumK_N"/>
</dbReference>
<feature type="domain" description="Glucuronosyltransferase GumK N-terminal" evidence="1">
    <location>
        <begin position="25"/>
        <end position="196"/>
    </location>
</feature>
<protein>
    <recommendedName>
        <fullName evidence="1">Glucuronosyltransferase GumK N-terminal domain-containing protein</fullName>
    </recommendedName>
</protein>
<dbReference type="EMBL" id="JACRJB010000010">
    <property type="protein sequence ID" value="MBI5128467.1"/>
    <property type="molecule type" value="Genomic_DNA"/>
</dbReference>
<gene>
    <name evidence="2" type="ORF">HZA66_03410</name>
</gene>
<evidence type="ECO:0000259" key="1">
    <source>
        <dbReference type="Pfam" id="PF22059"/>
    </source>
</evidence>
<dbReference type="Gene3D" id="3.40.50.2000">
    <property type="entry name" value="Glycogen Phosphorylase B"/>
    <property type="match status" value="1"/>
</dbReference>
<organism evidence="2 3">
    <name type="scientific">Rhodopseudomonas palustris</name>
    <dbReference type="NCBI Taxonomy" id="1076"/>
    <lineage>
        <taxon>Bacteria</taxon>
        <taxon>Pseudomonadati</taxon>
        <taxon>Pseudomonadota</taxon>
        <taxon>Alphaproteobacteria</taxon>
        <taxon>Hyphomicrobiales</taxon>
        <taxon>Nitrobacteraceae</taxon>
        <taxon>Rhodopseudomonas</taxon>
    </lineage>
</organism>
<name>A0A933VU93_RHOPL</name>
<reference evidence="2" key="1">
    <citation type="submission" date="2020-07" db="EMBL/GenBank/DDBJ databases">
        <title>Huge and variable diversity of episymbiotic CPR bacteria and DPANN archaea in groundwater ecosystems.</title>
        <authorList>
            <person name="He C.Y."/>
            <person name="Keren R."/>
            <person name="Whittaker M."/>
            <person name="Farag I.F."/>
            <person name="Doudna J."/>
            <person name="Cate J.H.D."/>
            <person name="Banfield J.F."/>
        </authorList>
    </citation>
    <scope>NUCLEOTIDE SEQUENCE</scope>
    <source>
        <strain evidence="2">NC_groundwater_1818_Pr3_B-0.1um_66_35</strain>
    </source>
</reference>
<dbReference type="Proteomes" id="UP000782519">
    <property type="component" value="Unassembled WGS sequence"/>
</dbReference>
<comment type="caution">
    <text evidence="2">The sequence shown here is derived from an EMBL/GenBank/DDBJ whole genome shotgun (WGS) entry which is preliminary data.</text>
</comment>
<dbReference type="AlphaFoldDB" id="A0A933VU93"/>
<evidence type="ECO:0000313" key="3">
    <source>
        <dbReference type="Proteomes" id="UP000782519"/>
    </source>
</evidence>
<dbReference type="Gene3D" id="3.40.50.11010">
    <property type="match status" value="1"/>
</dbReference>
<sequence length="403" mass="44776">MSSKPIDRLKVVVKSTIVKQMKIAIVSYQIATSRKRTSFHFIAEGMHEIGWDVRFITTGISRLDQIQRRERWYDAVAHGLNTLRIRDDRFASYVHCPLVHPKATSTAALKELMGVFTRPYQRSLAASVVPLLNDSDVVLLESCDGVLMLNEKAQAYAADALIAYRPSDLLTAIGIHRSVLDSFLKSRSRIDRVFLPSALMRSSDEIAGIDPDKISVLPHGTPRVVIELRGKAPTNPFGFSSQHLNVMTVGGMSFDSEFVSSSLPLVDEYTFHLFGELPGVKQSRNVLLYGEQKYEKIVAQAASADVGAAFYKAGSPSYLLETSNKIRIFQALGKPVVCPFELDSAAESRGLFSYSPHSIDSFRASLGRALKYKDKRLEGGNSWDDTCRHLSGALMDDLEARKR</sequence>
<accession>A0A933VU93</accession>
<proteinExistence type="predicted"/>
<evidence type="ECO:0000313" key="2">
    <source>
        <dbReference type="EMBL" id="MBI5128467.1"/>
    </source>
</evidence>
<dbReference type="Pfam" id="PF22059">
    <property type="entry name" value="GumK_N"/>
    <property type="match status" value="1"/>
</dbReference>
<dbReference type="SUPFAM" id="SSF53756">
    <property type="entry name" value="UDP-Glycosyltransferase/glycogen phosphorylase"/>
    <property type="match status" value="1"/>
</dbReference>